<dbReference type="FunFam" id="3.20.20.220:FF:000004">
    <property type="entry name" value="Bifunctional protein PutA"/>
    <property type="match status" value="1"/>
</dbReference>
<reference evidence="25" key="1">
    <citation type="journal article" date="2014" name="Int. J. Syst. Evol. Microbiol.">
        <title>Complete genome sequence of Corynebacterium casei LMG S-19264T (=DSM 44701T), isolated from a smear-ripened cheese.</title>
        <authorList>
            <consortium name="US DOE Joint Genome Institute (JGI-PGF)"/>
            <person name="Walter F."/>
            <person name="Albersmeier A."/>
            <person name="Kalinowski J."/>
            <person name="Ruckert C."/>
        </authorList>
    </citation>
    <scope>NUCLEOTIDE SEQUENCE</scope>
    <source>
        <strain evidence="25">KCTC 32437</strain>
    </source>
</reference>
<dbReference type="GO" id="GO:0010133">
    <property type="term" value="P:L-proline catabolic process to L-glutamate"/>
    <property type="evidence" value="ECO:0007669"/>
    <property type="project" value="UniProtKB-UniRule"/>
</dbReference>
<dbReference type="Pfam" id="PF00171">
    <property type="entry name" value="Aldedh"/>
    <property type="match status" value="1"/>
</dbReference>
<feature type="domain" description="Aldehyde dehydrogenase" evidence="21">
    <location>
        <begin position="586"/>
        <end position="1025"/>
    </location>
</feature>
<evidence type="ECO:0000256" key="17">
    <source>
        <dbReference type="ARBA" id="ARBA00060911"/>
    </source>
</evidence>
<dbReference type="GO" id="GO:0004657">
    <property type="term" value="F:proline dehydrogenase activity"/>
    <property type="evidence" value="ECO:0007669"/>
    <property type="project" value="UniProtKB-UniRule"/>
</dbReference>
<evidence type="ECO:0000256" key="1">
    <source>
        <dbReference type="ARBA" id="ARBA00001974"/>
    </source>
</evidence>
<dbReference type="InterPro" id="IPR002872">
    <property type="entry name" value="Proline_DH_dom"/>
</dbReference>
<feature type="domain" description="Proline dehydrogenase PutA" evidence="23">
    <location>
        <begin position="84"/>
        <end position="195"/>
    </location>
</feature>
<comment type="similarity">
    <text evidence="16 18">In the N-terminal section; belongs to the proline dehydrogenase family.</text>
</comment>
<dbReference type="PIRSF" id="PIRSF000197">
    <property type="entry name" value="Bifunct_PutA"/>
    <property type="match status" value="1"/>
</dbReference>
<evidence type="ECO:0000256" key="11">
    <source>
        <dbReference type="ARBA" id="ARBA00023125"/>
    </source>
</evidence>
<comment type="caution">
    <text evidence="25">The sequence shown here is derived from an EMBL/GenBank/DDBJ whole genome shotgun (WGS) entry which is preliminary data.</text>
</comment>
<feature type="active site" evidence="19">
    <location>
        <position position="838"/>
    </location>
</feature>
<evidence type="ECO:0000256" key="15">
    <source>
        <dbReference type="ARBA" id="ARBA00048779"/>
    </source>
</evidence>
<dbReference type="Pfam" id="PF18327">
    <property type="entry name" value="PRODH"/>
    <property type="match status" value="1"/>
</dbReference>
<comment type="pathway">
    <text evidence="3 18">Amino-acid degradation; L-proline degradation into L-glutamate; L-glutamate from L-proline: step 2/2.</text>
</comment>
<dbReference type="InterPro" id="IPR015590">
    <property type="entry name" value="Aldehyde_DH_dom"/>
</dbReference>
<dbReference type="SUPFAM" id="SSF53720">
    <property type="entry name" value="ALDH-like"/>
    <property type="match status" value="1"/>
</dbReference>
<dbReference type="Gene3D" id="1.20.5.460">
    <property type="entry name" value="Single helix bin"/>
    <property type="match status" value="1"/>
</dbReference>
<evidence type="ECO:0000256" key="18">
    <source>
        <dbReference type="PIRNR" id="PIRNR000197"/>
    </source>
</evidence>
<keyword evidence="6 18" id="KW-0274">FAD</keyword>
<evidence type="ECO:0000256" key="13">
    <source>
        <dbReference type="ARBA" id="ARBA00023268"/>
    </source>
</evidence>
<dbReference type="EC" id="1.5.5.2" evidence="18"/>
<dbReference type="InterPro" id="IPR016161">
    <property type="entry name" value="Ald_DH/histidinol_DH"/>
</dbReference>
<keyword evidence="4 18" id="KW-0678">Repressor</keyword>
<evidence type="ECO:0000256" key="4">
    <source>
        <dbReference type="ARBA" id="ARBA00022491"/>
    </source>
</evidence>
<sequence>MTDTRPDPATQASPFSCFLGPAGSRSRRRPAIEALHRTPETVCMPPLIEEARVDPELSRQIRELSISLASRVRHRHARSRVGGVDGLMREYDLTSEEGVALMCLAEALLRTPDDGTRDALIRDKIAPGHWRQHVGRDRSLFVNAATWGLALTGRLVTPVNDRGLGRALSRLLARSGEPVIRAGVDYAMRMMGEQFVAGKTIAEALEKAGQREARGYRYSYDMLGEAAMTAADAERYLEDYRRAIRAVGENASASELYERPGISIKLSALHPRYERAQIDRVRRELFPRLADLAVLARRHAVGLNIDAEESERLDLSLEALEMLCSLPQLEGWHGIGFVAQAYSRRCPAVIDHLIDLARQSGHRLMVRLVKGAYWDSEIKAAQVAGLEDYPVYTRKVHTDVAYIACARRLLKAGRAVYPQFATHNAQTLATIMVLAGPDFTPGDYEFQCLYGMGEALYDEVLTQFQAPCRIYAPVGSHETLLAYLVRRLLENGANSSFVNRIADPNIPLEELAADPVEIASAIHPLGAPHPRIVAPARILGARENSKGLDLASEPVLETLSQNLASAALGQYRARPPIEIAAPPRMIVNPANPADIIGPVQEAAPESAEQAIERARRAGEAWAHLPVSQRADCLRRAADLMQERLDRFAGLAIREAGKTIANAVAEVREAIDFLRFYAERAEVDCRERARPLGVVLAISPWNFPLAIFTGQIAAALVSGNTVVAKPAEQTPLIAAEAAALLHEAGVPEDALLPVPGDGELGAALVACAGIAGVVFTGSLDAARSIQKTLSSRLLEDGQPVPLIAETGGQNAMVVDSSALPEQVVADVLTSAFDSAGQRCSALRVLCLQHDIADQVLDMLKGAMAELRVGDPAQFATDIGPIINADACAVIADYVEAMRAKGHAVTQAEMPMGLTGHFIAPVIIELDNIEDLGPEVFGPVLHVVRYESARRAELVDAINALGYGLTFGIHSRIDTTIEEVTAAGSAGNIYVNRNQVGAVVGVQPFGGHGLSGTGPKAGGDYYVRRFLADPPDVENDNDAPLAFATFLDWLRATGQFDTAMDLEALPRSAPEHFDKNLPGPVGERNRYCIVPRGAVLASARSRVALYRQIGAILVTGNRALVAAPDDVCVTLDGLPEALDEHIARCDFSTASGRVSHVLSDDPAQDAPRIAEWPGPVATLDAPISGRYRLDLMLREVSVSTNTAAAGGNAQLMAMA</sequence>
<feature type="active site" evidence="19">
    <location>
        <position position="804"/>
    </location>
</feature>
<evidence type="ECO:0000259" key="21">
    <source>
        <dbReference type="Pfam" id="PF00171"/>
    </source>
</evidence>
<comment type="catalytic activity">
    <reaction evidence="14 18">
        <text>L-glutamate 5-semialdehyde + NAD(+) + H2O = L-glutamate + NADH + 2 H(+)</text>
        <dbReference type="Rhea" id="RHEA:30235"/>
        <dbReference type="ChEBI" id="CHEBI:15377"/>
        <dbReference type="ChEBI" id="CHEBI:15378"/>
        <dbReference type="ChEBI" id="CHEBI:29985"/>
        <dbReference type="ChEBI" id="CHEBI:57540"/>
        <dbReference type="ChEBI" id="CHEBI:57945"/>
        <dbReference type="ChEBI" id="CHEBI:58066"/>
        <dbReference type="EC" id="1.2.1.88"/>
    </reaction>
</comment>
<keyword evidence="9 18" id="KW-0520">NAD</keyword>
<dbReference type="SUPFAM" id="SSF51730">
    <property type="entry name" value="FAD-linked oxidoreductase"/>
    <property type="match status" value="1"/>
</dbReference>
<dbReference type="Proteomes" id="UP000646579">
    <property type="component" value="Unassembled WGS sequence"/>
</dbReference>
<dbReference type="SUPFAM" id="SSF81935">
    <property type="entry name" value="N-terminal domain of bifunctional PutA protein"/>
    <property type="match status" value="1"/>
</dbReference>
<keyword evidence="11 18" id="KW-0238">DNA-binding</keyword>
<dbReference type="PANTHER" id="PTHR42862:SF1">
    <property type="entry name" value="DELTA-1-PYRROLINE-5-CARBOXYLATE DEHYDROGENASE 2, ISOFORM A-RELATED"/>
    <property type="match status" value="1"/>
</dbReference>
<evidence type="ECO:0000256" key="10">
    <source>
        <dbReference type="ARBA" id="ARBA00023062"/>
    </source>
</evidence>
<feature type="domain" description="Proline utilization A proline dehydrogenase N-terminal" evidence="24">
    <location>
        <begin position="26"/>
        <end position="73"/>
    </location>
</feature>
<keyword evidence="8 18" id="KW-0805">Transcription regulation</keyword>
<evidence type="ECO:0000256" key="8">
    <source>
        <dbReference type="ARBA" id="ARBA00023015"/>
    </source>
</evidence>
<dbReference type="Gene3D" id="1.20.5.550">
    <property type="entry name" value="Single Helix bin"/>
    <property type="match status" value="1"/>
</dbReference>
<dbReference type="Pfam" id="PF14850">
    <property type="entry name" value="Pro_dh-DNA_bdg"/>
    <property type="match status" value="1"/>
</dbReference>
<dbReference type="InterPro" id="IPR024090">
    <property type="entry name" value="PRODH_PutA_dom_I"/>
</dbReference>
<evidence type="ECO:0000256" key="2">
    <source>
        <dbReference type="ARBA" id="ARBA00004739"/>
    </source>
</evidence>
<dbReference type="InterPro" id="IPR050485">
    <property type="entry name" value="Proline_metab_enzyme"/>
</dbReference>
<evidence type="ECO:0000256" key="7">
    <source>
        <dbReference type="ARBA" id="ARBA00023002"/>
    </source>
</evidence>
<dbReference type="InterPro" id="IPR024089">
    <property type="entry name" value="PRODH_PutA_dom_I/II"/>
</dbReference>
<dbReference type="NCBIfam" id="NF008869">
    <property type="entry name" value="PRK11904.1"/>
    <property type="match status" value="1"/>
</dbReference>
<dbReference type="InterPro" id="IPR005933">
    <property type="entry name" value="PutA_C"/>
</dbReference>
<keyword evidence="13" id="KW-0511">Multifunctional enzyme</keyword>
<evidence type="ECO:0000256" key="5">
    <source>
        <dbReference type="ARBA" id="ARBA00022630"/>
    </source>
</evidence>
<protein>
    <recommendedName>
        <fullName evidence="18">Bifunctional protein PutA</fullName>
    </recommendedName>
    <domain>
        <recommendedName>
            <fullName evidence="18">Proline dehydrogenase</fullName>
            <ecNumber evidence="18">1.5.5.2</ecNumber>
        </recommendedName>
        <alternativeName>
            <fullName evidence="18">Proline oxidase</fullName>
        </alternativeName>
    </domain>
    <domain>
        <recommendedName>
            <fullName evidence="18">Delta-1-pyrroline-5-carboxylate dehydrogenase</fullName>
            <shortName evidence="18">P5C dehydrogenase</shortName>
            <ecNumber evidence="18">1.2.1.88</ecNumber>
        </recommendedName>
        <alternativeName>
            <fullName evidence="18">L-glutamate gamma-semialdehyde dehydrogenase</fullName>
        </alternativeName>
    </domain>
</protein>
<comment type="catalytic activity">
    <reaction evidence="15 18">
        <text>L-proline + a quinone = (S)-1-pyrroline-5-carboxylate + a quinol + H(+)</text>
        <dbReference type="Rhea" id="RHEA:23784"/>
        <dbReference type="ChEBI" id="CHEBI:15378"/>
        <dbReference type="ChEBI" id="CHEBI:17388"/>
        <dbReference type="ChEBI" id="CHEBI:24646"/>
        <dbReference type="ChEBI" id="CHEBI:60039"/>
        <dbReference type="ChEBI" id="CHEBI:132124"/>
        <dbReference type="EC" id="1.5.5.2"/>
    </reaction>
</comment>
<dbReference type="RefSeq" id="WP_189426571.1">
    <property type="nucleotide sequence ID" value="NZ_BMZE01000003.1"/>
</dbReference>
<keyword evidence="10 18" id="KW-0642">Proline metabolism</keyword>
<dbReference type="Gene3D" id="3.20.20.220">
    <property type="match status" value="1"/>
</dbReference>
<dbReference type="InterPro" id="IPR041349">
    <property type="entry name" value="PRODH"/>
</dbReference>
<evidence type="ECO:0000313" key="26">
    <source>
        <dbReference type="Proteomes" id="UP000646579"/>
    </source>
</evidence>
<feature type="region of interest" description="Disordered" evidence="20">
    <location>
        <begin position="1"/>
        <end position="25"/>
    </location>
</feature>
<dbReference type="InterPro" id="IPR029041">
    <property type="entry name" value="FAD-linked_oxidoreductase-like"/>
</dbReference>
<comment type="similarity">
    <text evidence="17 18">In the C-terminal section; belongs to the aldehyde dehydrogenase family.</text>
</comment>
<feature type="domain" description="Proline dehydrogenase" evidence="22">
    <location>
        <begin position="205"/>
        <end position="500"/>
    </location>
</feature>
<dbReference type="PROSITE" id="PS00070">
    <property type="entry name" value="ALDEHYDE_DEHYDR_CYS"/>
    <property type="match status" value="1"/>
</dbReference>
<evidence type="ECO:0000256" key="3">
    <source>
        <dbReference type="ARBA" id="ARBA00004786"/>
    </source>
</evidence>
<evidence type="ECO:0000256" key="20">
    <source>
        <dbReference type="SAM" id="MobiDB-lite"/>
    </source>
</evidence>
<comment type="function">
    <text evidence="18">Oxidizes proline to glutamate for use as a carbon and nitrogen source.</text>
</comment>
<dbReference type="GO" id="GO:0009898">
    <property type="term" value="C:cytoplasmic side of plasma membrane"/>
    <property type="evidence" value="ECO:0007669"/>
    <property type="project" value="TreeGrafter"/>
</dbReference>
<evidence type="ECO:0000256" key="16">
    <source>
        <dbReference type="ARBA" id="ARBA00060889"/>
    </source>
</evidence>
<evidence type="ECO:0000313" key="25">
    <source>
        <dbReference type="EMBL" id="GHA32288.1"/>
    </source>
</evidence>
<evidence type="ECO:0000259" key="22">
    <source>
        <dbReference type="Pfam" id="PF01619"/>
    </source>
</evidence>
<evidence type="ECO:0000259" key="24">
    <source>
        <dbReference type="Pfam" id="PF18327"/>
    </source>
</evidence>
<evidence type="ECO:0000256" key="14">
    <source>
        <dbReference type="ARBA" id="ARBA00048142"/>
    </source>
</evidence>
<evidence type="ECO:0000256" key="6">
    <source>
        <dbReference type="ARBA" id="ARBA00022827"/>
    </source>
</evidence>
<reference evidence="25" key="2">
    <citation type="submission" date="2020-09" db="EMBL/GenBank/DDBJ databases">
        <authorList>
            <person name="Sun Q."/>
            <person name="Kim S."/>
        </authorList>
    </citation>
    <scope>NUCLEOTIDE SEQUENCE</scope>
    <source>
        <strain evidence="25">KCTC 32437</strain>
    </source>
</reference>
<dbReference type="FunFam" id="3.40.309.10:FF:000005">
    <property type="entry name" value="1-pyrroline-5-carboxylate dehydrogenase 1"/>
    <property type="match status" value="1"/>
</dbReference>
<proteinExistence type="inferred from homology"/>
<gene>
    <name evidence="25" type="primary">putA2</name>
    <name evidence="25" type="ORF">GCM10007989_30450</name>
</gene>
<keyword evidence="26" id="KW-1185">Reference proteome</keyword>
<dbReference type="InterPro" id="IPR024082">
    <property type="entry name" value="PRODH_PutA_dom_II"/>
</dbReference>
<dbReference type="PANTHER" id="PTHR42862">
    <property type="entry name" value="DELTA-1-PYRROLINE-5-CARBOXYLATE DEHYDROGENASE 1, ISOFORM A-RELATED"/>
    <property type="match status" value="1"/>
</dbReference>
<dbReference type="AlphaFoldDB" id="A0A918SA39"/>
<evidence type="ECO:0000259" key="23">
    <source>
        <dbReference type="Pfam" id="PF14850"/>
    </source>
</evidence>
<dbReference type="GO" id="GO:0003700">
    <property type="term" value="F:DNA-binding transcription factor activity"/>
    <property type="evidence" value="ECO:0007669"/>
    <property type="project" value="InterPro"/>
</dbReference>
<accession>A0A918SA39</accession>
<comment type="cofactor">
    <cofactor evidence="1 18">
        <name>FAD</name>
        <dbReference type="ChEBI" id="CHEBI:57692"/>
    </cofactor>
</comment>
<organism evidence="25 26">
    <name type="scientific">Devosia pacifica</name>
    <dbReference type="NCBI Taxonomy" id="1335967"/>
    <lineage>
        <taxon>Bacteria</taxon>
        <taxon>Pseudomonadati</taxon>
        <taxon>Pseudomonadota</taxon>
        <taxon>Alphaproteobacteria</taxon>
        <taxon>Hyphomicrobiales</taxon>
        <taxon>Devosiaceae</taxon>
        <taxon>Devosia</taxon>
    </lineage>
</organism>
<evidence type="ECO:0000256" key="12">
    <source>
        <dbReference type="ARBA" id="ARBA00023163"/>
    </source>
</evidence>
<dbReference type="InterPro" id="IPR025703">
    <property type="entry name" value="Bifunct_PutA"/>
</dbReference>
<keyword evidence="5 18" id="KW-0285">Flavoprotein</keyword>
<dbReference type="EMBL" id="BMZE01000003">
    <property type="protein sequence ID" value="GHA32288.1"/>
    <property type="molecule type" value="Genomic_DNA"/>
</dbReference>
<dbReference type="GO" id="GO:0003677">
    <property type="term" value="F:DNA binding"/>
    <property type="evidence" value="ECO:0007669"/>
    <property type="project" value="UniProtKB-KW"/>
</dbReference>
<dbReference type="InterPro" id="IPR016163">
    <property type="entry name" value="Ald_DH_C"/>
</dbReference>
<dbReference type="InterPro" id="IPR016160">
    <property type="entry name" value="Ald_DH_CS_CYS"/>
</dbReference>
<dbReference type="Gene3D" id="3.40.605.10">
    <property type="entry name" value="Aldehyde Dehydrogenase, Chain A, domain 1"/>
    <property type="match status" value="1"/>
</dbReference>
<dbReference type="EC" id="1.2.1.88" evidence="18"/>
<name>A0A918SA39_9HYPH</name>
<comment type="pathway">
    <text evidence="2 18">Amino-acid degradation; L-proline degradation into L-glutamate; L-glutamate from L-proline: step 1/2.</text>
</comment>
<dbReference type="InterPro" id="IPR016162">
    <property type="entry name" value="Ald_DH_N"/>
</dbReference>
<dbReference type="Gene3D" id="3.40.309.10">
    <property type="entry name" value="Aldehyde Dehydrogenase, Chain A, domain 2"/>
    <property type="match status" value="1"/>
</dbReference>
<dbReference type="NCBIfam" id="TIGR01238">
    <property type="entry name" value="D1pyr5carbox3"/>
    <property type="match status" value="1"/>
</dbReference>
<evidence type="ECO:0000256" key="19">
    <source>
        <dbReference type="PIRSR" id="PIRSR000197-1"/>
    </source>
</evidence>
<evidence type="ECO:0000256" key="9">
    <source>
        <dbReference type="ARBA" id="ARBA00023027"/>
    </source>
</evidence>
<keyword evidence="7 18" id="KW-0560">Oxidoreductase</keyword>
<dbReference type="GO" id="GO:0003842">
    <property type="term" value="F:L-glutamate gamma-semialdehyde dehydrogenase activity"/>
    <property type="evidence" value="ECO:0007669"/>
    <property type="project" value="UniProtKB-UniRule"/>
</dbReference>
<dbReference type="Pfam" id="PF01619">
    <property type="entry name" value="Pro_dh"/>
    <property type="match status" value="1"/>
</dbReference>
<keyword evidence="12 18" id="KW-0804">Transcription</keyword>